<evidence type="ECO:0000259" key="7">
    <source>
        <dbReference type="Pfam" id="PF07980"/>
    </source>
</evidence>
<protein>
    <submittedName>
        <fullName evidence="9">Starch-binding associating with outer membrane</fullName>
    </submittedName>
</protein>
<dbReference type="Pfam" id="PF14322">
    <property type="entry name" value="SusD-like_3"/>
    <property type="match status" value="1"/>
</dbReference>
<keyword evidence="10" id="KW-1185">Reference proteome</keyword>
<dbReference type="RefSeq" id="WP_245832545.1">
    <property type="nucleotide sequence ID" value="NZ_FUYQ01000008.1"/>
</dbReference>
<dbReference type="Gene3D" id="1.25.40.390">
    <property type="match status" value="1"/>
</dbReference>
<gene>
    <name evidence="9" type="ORF">SAMN05660349_01445</name>
</gene>
<evidence type="ECO:0000313" key="9">
    <source>
        <dbReference type="EMBL" id="SKB49781.1"/>
    </source>
</evidence>
<feature type="domain" description="RagB/SusD" evidence="7">
    <location>
        <begin position="261"/>
        <end position="581"/>
    </location>
</feature>
<dbReference type="AlphaFoldDB" id="A0A1T5BRM8"/>
<evidence type="ECO:0000256" key="4">
    <source>
        <dbReference type="ARBA" id="ARBA00023136"/>
    </source>
</evidence>
<dbReference type="Proteomes" id="UP000190852">
    <property type="component" value="Unassembled WGS sequence"/>
</dbReference>
<evidence type="ECO:0000256" key="3">
    <source>
        <dbReference type="ARBA" id="ARBA00022729"/>
    </source>
</evidence>
<dbReference type="Pfam" id="PF07980">
    <property type="entry name" value="SusD_RagB"/>
    <property type="match status" value="1"/>
</dbReference>
<evidence type="ECO:0000256" key="5">
    <source>
        <dbReference type="ARBA" id="ARBA00023237"/>
    </source>
</evidence>
<organism evidence="9 10">
    <name type="scientific">Parabacteroides chartae</name>
    <dbReference type="NCBI Taxonomy" id="1037355"/>
    <lineage>
        <taxon>Bacteria</taxon>
        <taxon>Pseudomonadati</taxon>
        <taxon>Bacteroidota</taxon>
        <taxon>Bacteroidia</taxon>
        <taxon>Bacteroidales</taxon>
        <taxon>Tannerellaceae</taxon>
        <taxon>Parabacteroides</taxon>
    </lineage>
</organism>
<feature type="signal peptide" evidence="6">
    <location>
        <begin position="1"/>
        <end position="23"/>
    </location>
</feature>
<dbReference type="SUPFAM" id="SSF48452">
    <property type="entry name" value="TPR-like"/>
    <property type="match status" value="1"/>
</dbReference>
<name>A0A1T5BRM8_9BACT</name>
<evidence type="ECO:0000256" key="1">
    <source>
        <dbReference type="ARBA" id="ARBA00004442"/>
    </source>
</evidence>
<evidence type="ECO:0000259" key="8">
    <source>
        <dbReference type="Pfam" id="PF14322"/>
    </source>
</evidence>
<dbReference type="InterPro" id="IPR033985">
    <property type="entry name" value="SusD-like_N"/>
</dbReference>
<evidence type="ECO:0000256" key="6">
    <source>
        <dbReference type="SAM" id="SignalP"/>
    </source>
</evidence>
<dbReference type="GO" id="GO:0009279">
    <property type="term" value="C:cell outer membrane"/>
    <property type="evidence" value="ECO:0007669"/>
    <property type="project" value="UniProtKB-SubCell"/>
</dbReference>
<comment type="similarity">
    <text evidence="2">Belongs to the SusD family.</text>
</comment>
<dbReference type="InterPro" id="IPR011990">
    <property type="entry name" value="TPR-like_helical_dom_sf"/>
</dbReference>
<proteinExistence type="inferred from homology"/>
<reference evidence="10" key="1">
    <citation type="submission" date="2017-02" db="EMBL/GenBank/DDBJ databases">
        <authorList>
            <person name="Varghese N."/>
            <person name="Submissions S."/>
        </authorList>
    </citation>
    <scope>NUCLEOTIDE SEQUENCE [LARGE SCALE GENOMIC DNA]</scope>
    <source>
        <strain evidence="10">DSM 24967</strain>
    </source>
</reference>
<keyword evidence="4" id="KW-0472">Membrane</keyword>
<evidence type="ECO:0000313" key="10">
    <source>
        <dbReference type="Proteomes" id="UP000190852"/>
    </source>
</evidence>
<dbReference type="EMBL" id="FUYQ01000008">
    <property type="protein sequence ID" value="SKB49781.1"/>
    <property type="molecule type" value="Genomic_DNA"/>
</dbReference>
<keyword evidence="5" id="KW-0998">Cell outer membrane</keyword>
<feature type="domain" description="SusD-like N-terminal" evidence="8">
    <location>
        <begin position="45"/>
        <end position="184"/>
    </location>
</feature>
<comment type="subcellular location">
    <subcellularLocation>
        <location evidence="1">Cell outer membrane</location>
    </subcellularLocation>
</comment>
<dbReference type="PROSITE" id="PS51257">
    <property type="entry name" value="PROKAR_LIPOPROTEIN"/>
    <property type="match status" value="1"/>
</dbReference>
<accession>A0A1T5BRM8</accession>
<feature type="chain" id="PRO_5010554551" evidence="6">
    <location>
        <begin position="24"/>
        <end position="590"/>
    </location>
</feature>
<keyword evidence="3 6" id="KW-0732">Signal</keyword>
<sequence length="590" mass="66969">MMKTIKYIIVSVLAMFATTSCNTLDIEDIYDYNAELVWNDQSLVNAYMANLYANVFSNWSPSLDQSTQQLSGIVFYPDRINMTNGEYKLWNYTNIRLINEAIQNVSAGNLPDNFKNEIIAQSKFLRAYVYFDMVVYHGGVPYITVPQDKDKDDLYVKRNSTKECFDLIIKDLDDAISLLPERISTSSANFGKIDGCFATAFKAKVLLYKASPQFNPSNKWDNAYWKEAYAANEAAYNKLKGLGYALTPDYANIFLNERGPEVVFSVINTYPNKTANWDYGVRPGSESRGNAWASPTWDFVKEFPMKDGKLYNDPTSKYYKTDANFLQSYWLNRDPRFDKSVVWNGSVYEVSNKKGNRQYTALGVADVLDDFGVNPKAGTNSTNLDSYSGFFIRKASDLSLLQSEVQQYDIDYIVMRFAEVMLNYAETANETGKSDVALTILKEIRNRAGIEAGADGNYGITTTTREGIREAILAERNIEFCFEGKYFWDLRRLRMLDRLDGKTKFGVEAIAINPDGSEMSIAEAKAKAAKNELKEADFKYTVHQIPFTGVKISSVPEKYYFFPIKQSVIDLNSNIEQNSNWGGTFNPTLE</sequence>
<dbReference type="InterPro" id="IPR012944">
    <property type="entry name" value="SusD_RagB_dom"/>
</dbReference>
<evidence type="ECO:0000256" key="2">
    <source>
        <dbReference type="ARBA" id="ARBA00006275"/>
    </source>
</evidence>